<dbReference type="GO" id="GO:0003743">
    <property type="term" value="F:translation initiation factor activity"/>
    <property type="evidence" value="ECO:0007669"/>
    <property type="project" value="UniProtKB-KW"/>
</dbReference>
<evidence type="ECO:0000256" key="6">
    <source>
        <dbReference type="ARBA" id="ARBA00022771"/>
    </source>
</evidence>
<dbReference type="CDD" id="cd03702">
    <property type="entry name" value="IF2_mtIF2_II"/>
    <property type="match status" value="1"/>
</dbReference>
<comment type="subcellular location">
    <subcellularLocation>
        <location evidence="1">Mitochondrion</location>
    </subcellularLocation>
</comment>
<dbReference type="FunFam" id="3.40.50.10050:FF:000001">
    <property type="entry name" value="Translation initiation factor IF-2"/>
    <property type="match status" value="1"/>
</dbReference>
<evidence type="ECO:0000256" key="11">
    <source>
        <dbReference type="ARBA" id="ARBA00023134"/>
    </source>
</evidence>
<dbReference type="GO" id="GO:0005525">
    <property type="term" value="F:GTP binding"/>
    <property type="evidence" value="ECO:0007669"/>
    <property type="project" value="UniProtKB-KW"/>
</dbReference>
<feature type="region of interest" description="Disordered" evidence="15">
    <location>
        <begin position="52"/>
        <end position="84"/>
    </location>
</feature>
<evidence type="ECO:0000256" key="7">
    <source>
        <dbReference type="ARBA" id="ARBA00022833"/>
    </source>
</evidence>
<dbReference type="CDD" id="cd01887">
    <property type="entry name" value="IF2_eIF5B"/>
    <property type="match status" value="1"/>
</dbReference>
<dbReference type="GO" id="GO:0003924">
    <property type="term" value="F:GTPase activity"/>
    <property type="evidence" value="ECO:0007669"/>
    <property type="project" value="InterPro"/>
</dbReference>
<dbReference type="Pfam" id="PF00009">
    <property type="entry name" value="GTP_EFTU"/>
    <property type="match status" value="1"/>
</dbReference>
<feature type="region of interest" description="Disordered" evidence="15">
    <location>
        <begin position="135"/>
        <end position="348"/>
    </location>
</feature>
<evidence type="ECO:0000256" key="8">
    <source>
        <dbReference type="ARBA" id="ARBA00022917"/>
    </source>
</evidence>
<dbReference type="InterPro" id="IPR027417">
    <property type="entry name" value="P-loop_NTPase"/>
</dbReference>
<feature type="compositionally biased region" description="Polar residues" evidence="15">
    <location>
        <begin position="290"/>
        <end position="303"/>
    </location>
</feature>
<keyword evidence="3" id="KW-0396">Initiation factor</keyword>
<dbReference type="OrthoDB" id="361630at2759"/>
<dbReference type="AlphaFoldDB" id="A0A8H7ACQ2"/>
<keyword evidence="4" id="KW-0479">Metal-binding</keyword>
<dbReference type="CDD" id="cd03692">
    <property type="entry name" value="mtIF2_IVc"/>
    <property type="match status" value="1"/>
</dbReference>
<feature type="compositionally biased region" description="Polar residues" evidence="15">
    <location>
        <begin position="206"/>
        <end position="221"/>
    </location>
</feature>
<keyword evidence="8" id="KW-0648">Protein biosynthesis</keyword>
<dbReference type="Gene3D" id="3.40.50.300">
    <property type="entry name" value="P-loop containing nucleotide triphosphate hydrolases"/>
    <property type="match status" value="1"/>
</dbReference>
<protein>
    <recommendedName>
        <fullName evidence="13">Translation initiation factor IF-2, mitochondrial</fullName>
    </recommendedName>
</protein>
<keyword evidence="7" id="KW-0862">Zinc</keyword>
<dbReference type="PANTHER" id="PTHR43381">
    <property type="entry name" value="TRANSLATION INITIATION FACTOR IF-2-RELATED"/>
    <property type="match status" value="1"/>
</dbReference>
<dbReference type="NCBIfam" id="TIGR00231">
    <property type="entry name" value="small_GTP"/>
    <property type="match status" value="1"/>
</dbReference>
<evidence type="ECO:0000256" key="2">
    <source>
        <dbReference type="ARBA" id="ARBA00007733"/>
    </source>
</evidence>
<evidence type="ECO:0000256" key="10">
    <source>
        <dbReference type="ARBA" id="ARBA00023128"/>
    </source>
</evidence>
<comment type="caution">
    <text evidence="18">The sequence shown here is derived from an EMBL/GenBank/DDBJ whole genome shotgun (WGS) entry which is preliminary data.</text>
</comment>
<dbReference type="InterPro" id="IPR015760">
    <property type="entry name" value="TIF_IF2"/>
</dbReference>
<evidence type="ECO:0000259" key="16">
    <source>
        <dbReference type="PROSITE" id="PS50199"/>
    </source>
</evidence>
<keyword evidence="19" id="KW-1185">Reference proteome</keyword>
<dbReference type="FunFam" id="2.40.30.10:FF:000008">
    <property type="entry name" value="Translation initiation factor IF-2"/>
    <property type="match status" value="1"/>
</dbReference>
<feature type="compositionally biased region" description="Basic and acidic residues" evidence="15">
    <location>
        <begin position="164"/>
        <end position="176"/>
    </location>
</feature>
<feature type="compositionally biased region" description="Basic residues" evidence="15">
    <location>
        <begin position="491"/>
        <end position="500"/>
    </location>
</feature>
<dbReference type="GO" id="GO:0008270">
    <property type="term" value="F:zinc ion binding"/>
    <property type="evidence" value="ECO:0007669"/>
    <property type="project" value="UniProtKB-KW"/>
</dbReference>
<feature type="domain" description="Tr-type G" evidence="17">
    <location>
        <begin position="589"/>
        <end position="757"/>
    </location>
</feature>
<keyword evidence="5" id="KW-0547">Nucleotide-binding</keyword>
<dbReference type="InterPro" id="IPR009000">
    <property type="entry name" value="Transl_B-barrel_sf"/>
</dbReference>
<evidence type="ECO:0000256" key="4">
    <source>
        <dbReference type="ARBA" id="ARBA00022723"/>
    </source>
</evidence>
<dbReference type="InterPro" id="IPR053905">
    <property type="entry name" value="EF-G-like_DII"/>
</dbReference>
<dbReference type="PANTHER" id="PTHR43381:SF20">
    <property type="entry name" value="TRANSLATION INITIATION FACTOR IF-2, MITOCHONDRIAL"/>
    <property type="match status" value="1"/>
</dbReference>
<keyword evidence="11" id="KW-0342">GTP-binding</keyword>
<evidence type="ECO:0000256" key="15">
    <source>
        <dbReference type="SAM" id="MobiDB-lite"/>
    </source>
</evidence>
<evidence type="ECO:0000313" key="18">
    <source>
        <dbReference type="EMBL" id="KAF7504726.1"/>
    </source>
</evidence>
<evidence type="ECO:0000256" key="13">
    <source>
        <dbReference type="ARBA" id="ARBA00044200"/>
    </source>
</evidence>
<dbReference type="SUPFAM" id="SSF52540">
    <property type="entry name" value="P-loop containing nucleoside triphosphate hydrolases"/>
    <property type="match status" value="1"/>
</dbReference>
<sequence length="1129" mass="124318">MPGKIFSRVAPRQDLCIFCALRVGRASQFLRPHPINQKRPYRACSQVNQPPAAAYAVAQEDPDESPQYVQRPSPPPPKQSQGAWPVFVPRKPIAKAIEPATRPPEVNSAPSAYPNWKCSGCGKSNLAQRDVCGNCRTPKHKAPRRPQPGPSSDALSGEVQRSVPRLDELLNRRESSAQESRAGGQRYPPFRFGTSNPVSVRDLGSRDQTQQSQLHQVNLTDRSGGATRENVTRARNAQQPFSFGRSISKAQPNTNPPEPVPKPQSKWGEFLGRSEGSTRESLGQGGQKRQAFNSPGRVSSRQGENLPDRAQAQATSRISLRQGGDQTGREPNRRNQRPSFEAVDTGDRSGINALLGHVEDRRKSRSRLSRSADVDITFGQTAQAPTRETLDMVDNVIPKFSMAVTDSLLDESEEAEIRIRKQRQKSRLQQDEEEGRRARGRFQVYAEEPEVAPSKLEPRLERKGARRASSRPNSYVMQDHDEELLSEERDRKRKKAKGKGKAVISARTPIQLPEFISVKNLATALRLKTEDFINRMEEMGFERPRHDHVLDAETSGLVASEFNFEPIYAQEVQDLVPRPPPEDVSSLPQRPPIVTIMGHVDHGKTTILDWLRKSSVVESEHGGITQHIGAFSVTMPGGKQITFLDTPGHAAFLEMRRRGANVTDIVILVVAADDSVKPQTVEAIKHATDAKVPIIVAINKVDKPDANVDRVKQDLARHGVTVEDYGGDVQAVPVSGKFGKGMAELEEAAVTLSELLDHRAEVDGPVEGWIIESKVTLAGRVATVLVRRGTLRAGNIIVAGTTWARVRTLRNDAGALVEEAPPGTPVQIDGWRADDPIAGWQVLQTEDEDHAKEVVELRQERAEYTKLAGDTSAINAIRSEEAEARAQQLAWEAEQQWASKRPKYRPKDNAGWVESRTSGGPKQVHFVVKADVSGSVEALVNSVSAIGNNEIAANVIRSGVGVVNESDVNHLASSGEVGYLISFNQPVDASVSRLAEAAGLEILDHNIIYKVTDVVKEKLTAELPPAITQRVVGEAEIAKVFEISVKKAKVKVAGCKISNGVIRRDKKIRVLRGSQVVYDGTLESLKNQKKDVTEMRKGSECGIGFENWGEFQEGDQVQCYEEQKTARTL</sequence>
<reference evidence="18" key="1">
    <citation type="submission" date="2020-02" db="EMBL/GenBank/DDBJ databases">
        <authorList>
            <person name="Palmer J.M."/>
        </authorList>
    </citation>
    <scope>NUCLEOTIDE SEQUENCE</scope>
    <source>
        <strain evidence="18">EPUS1.4</strain>
        <tissue evidence="18">Thallus</tissue>
    </source>
</reference>
<dbReference type="HAMAP" id="MF_00100_B">
    <property type="entry name" value="IF_2_B"/>
    <property type="match status" value="1"/>
</dbReference>
<dbReference type="InterPro" id="IPR001876">
    <property type="entry name" value="Znf_RanBP2"/>
</dbReference>
<feature type="domain" description="RanBP2-type" evidence="16">
    <location>
        <begin position="110"/>
        <end position="141"/>
    </location>
</feature>
<keyword evidence="10" id="KW-0496">Mitochondrion</keyword>
<dbReference type="InterPro" id="IPR000795">
    <property type="entry name" value="T_Tr_GTP-bd_dom"/>
</dbReference>
<dbReference type="InterPro" id="IPR000178">
    <property type="entry name" value="TF_IF2_bacterial-like"/>
</dbReference>
<dbReference type="Pfam" id="PF11987">
    <property type="entry name" value="IF-2"/>
    <property type="match status" value="1"/>
</dbReference>
<dbReference type="PROSITE" id="PS51722">
    <property type="entry name" value="G_TR_2"/>
    <property type="match status" value="1"/>
</dbReference>
<dbReference type="SUPFAM" id="SSF50447">
    <property type="entry name" value="Translation proteins"/>
    <property type="match status" value="2"/>
</dbReference>
<evidence type="ECO:0000256" key="14">
    <source>
        <dbReference type="PROSITE-ProRule" id="PRU00322"/>
    </source>
</evidence>
<feature type="compositionally biased region" description="Basic and acidic residues" evidence="15">
    <location>
        <begin position="428"/>
        <end position="437"/>
    </location>
</feature>
<dbReference type="InterPro" id="IPR036925">
    <property type="entry name" value="TIF_IF2_dom3_sf"/>
</dbReference>
<gene>
    <name evidence="18" type="ORF">GJ744_001795</name>
</gene>
<dbReference type="SUPFAM" id="SSF52156">
    <property type="entry name" value="Initiation factor IF2/eIF5b, domain 3"/>
    <property type="match status" value="1"/>
</dbReference>
<dbReference type="InterPro" id="IPR023115">
    <property type="entry name" value="TIF_IF2_dom3"/>
</dbReference>
<keyword evidence="6 14" id="KW-0863">Zinc-finger</keyword>
<evidence type="ECO:0000259" key="17">
    <source>
        <dbReference type="PROSITE" id="PS51722"/>
    </source>
</evidence>
<feature type="region of interest" description="Disordered" evidence="15">
    <location>
        <begin position="420"/>
        <end position="500"/>
    </location>
</feature>
<dbReference type="Gene3D" id="2.40.30.10">
    <property type="entry name" value="Translation factors"/>
    <property type="match status" value="2"/>
</dbReference>
<dbReference type="InterPro" id="IPR044145">
    <property type="entry name" value="IF2_II"/>
</dbReference>
<evidence type="ECO:0000256" key="3">
    <source>
        <dbReference type="ARBA" id="ARBA00022540"/>
    </source>
</evidence>
<evidence type="ECO:0000256" key="1">
    <source>
        <dbReference type="ARBA" id="ARBA00004173"/>
    </source>
</evidence>
<dbReference type="Proteomes" id="UP000606974">
    <property type="component" value="Unassembled WGS sequence"/>
</dbReference>
<dbReference type="PROSITE" id="PS01358">
    <property type="entry name" value="ZF_RANBP2_1"/>
    <property type="match status" value="1"/>
</dbReference>
<dbReference type="Pfam" id="PF22042">
    <property type="entry name" value="EF-G_D2"/>
    <property type="match status" value="1"/>
</dbReference>
<evidence type="ECO:0000256" key="5">
    <source>
        <dbReference type="ARBA" id="ARBA00022741"/>
    </source>
</evidence>
<dbReference type="InterPro" id="IPR006847">
    <property type="entry name" value="IF2_N"/>
</dbReference>
<evidence type="ECO:0000313" key="19">
    <source>
        <dbReference type="Proteomes" id="UP000606974"/>
    </source>
</evidence>
<organism evidence="18 19">
    <name type="scientific">Endocarpon pusillum</name>
    <dbReference type="NCBI Taxonomy" id="364733"/>
    <lineage>
        <taxon>Eukaryota</taxon>
        <taxon>Fungi</taxon>
        <taxon>Dikarya</taxon>
        <taxon>Ascomycota</taxon>
        <taxon>Pezizomycotina</taxon>
        <taxon>Eurotiomycetes</taxon>
        <taxon>Chaetothyriomycetidae</taxon>
        <taxon>Verrucariales</taxon>
        <taxon>Verrucariaceae</taxon>
        <taxon>Endocarpon</taxon>
    </lineage>
</organism>
<dbReference type="InterPro" id="IPR005225">
    <property type="entry name" value="Small_GTP-bd"/>
</dbReference>
<comment type="similarity">
    <text evidence="2">Belongs to the TRAFAC class translation factor GTPase superfamily. Classic translation factor GTPase family. IF-2 subfamily.</text>
</comment>
<name>A0A8H7ACQ2_9EURO</name>
<proteinExistence type="inferred from homology"/>
<evidence type="ECO:0000256" key="12">
    <source>
        <dbReference type="ARBA" id="ARBA00025162"/>
    </source>
</evidence>
<dbReference type="EMBL" id="JAACFV010000129">
    <property type="protein sequence ID" value="KAF7504726.1"/>
    <property type="molecule type" value="Genomic_DNA"/>
</dbReference>
<evidence type="ECO:0000256" key="9">
    <source>
        <dbReference type="ARBA" id="ARBA00022946"/>
    </source>
</evidence>
<dbReference type="GO" id="GO:0005739">
    <property type="term" value="C:mitochondrion"/>
    <property type="evidence" value="ECO:0007669"/>
    <property type="project" value="UniProtKB-SubCell"/>
</dbReference>
<accession>A0A8H7ACQ2</accession>
<dbReference type="PROSITE" id="PS01176">
    <property type="entry name" value="IF2"/>
    <property type="match status" value="1"/>
</dbReference>
<keyword evidence="9" id="KW-0809">Transit peptide</keyword>
<dbReference type="PROSITE" id="PS50199">
    <property type="entry name" value="ZF_RANBP2_2"/>
    <property type="match status" value="1"/>
</dbReference>
<dbReference type="FunFam" id="3.40.50.300:FF:000019">
    <property type="entry name" value="Translation initiation factor IF-2"/>
    <property type="match status" value="1"/>
</dbReference>
<comment type="function">
    <text evidence="12">One of the essential components for the initiation of protein synthesis. Protects formylmethionyl-tRNA from spontaneous hydrolysis and promotes its binding to the 30S ribosomal subunits. Also involved in the hydrolysis of GTP during the formation of the 70S ribosomal complex.</text>
</comment>
<dbReference type="Pfam" id="PF04760">
    <property type="entry name" value="IF2_N"/>
    <property type="match status" value="1"/>
</dbReference>
<dbReference type="Gene3D" id="3.40.50.10050">
    <property type="entry name" value="Translation initiation factor IF- 2, domain 3"/>
    <property type="match status" value="1"/>
</dbReference>